<feature type="compositionally biased region" description="Polar residues" evidence="1">
    <location>
        <begin position="257"/>
        <end position="276"/>
    </location>
</feature>
<dbReference type="Proteomes" id="UP001611075">
    <property type="component" value="Unassembled WGS sequence"/>
</dbReference>
<name>A0ABW7SI94_9ACTN</name>
<dbReference type="RefSeq" id="WP_396678812.1">
    <property type="nucleotide sequence ID" value="NZ_JBIRPU010000006.1"/>
</dbReference>
<dbReference type="Pfam" id="PF00563">
    <property type="entry name" value="EAL"/>
    <property type="match status" value="1"/>
</dbReference>
<dbReference type="EMBL" id="JBIRPU010000006">
    <property type="protein sequence ID" value="MFI0793408.1"/>
    <property type="molecule type" value="Genomic_DNA"/>
</dbReference>
<dbReference type="CDD" id="cd01948">
    <property type="entry name" value="EAL"/>
    <property type="match status" value="1"/>
</dbReference>
<feature type="domain" description="EAL" evidence="2">
    <location>
        <begin position="440"/>
        <end position="719"/>
    </location>
</feature>
<organism evidence="3 4">
    <name type="scientific">Micromonospora rubida</name>
    <dbReference type="NCBI Taxonomy" id="2697657"/>
    <lineage>
        <taxon>Bacteria</taxon>
        <taxon>Bacillati</taxon>
        <taxon>Actinomycetota</taxon>
        <taxon>Actinomycetes</taxon>
        <taxon>Micromonosporales</taxon>
        <taxon>Micromonosporaceae</taxon>
        <taxon>Micromonospora</taxon>
    </lineage>
</organism>
<dbReference type="SUPFAM" id="SSF141868">
    <property type="entry name" value="EAL domain-like"/>
    <property type="match status" value="1"/>
</dbReference>
<comment type="caution">
    <text evidence="3">The sequence shown here is derived from an EMBL/GenBank/DDBJ whole genome shotgun (WGS) entry which is preliminary data.</text>
</comment>
<dbReference type="Gene3D" id="3.40.50.1460">
    <property type="match status" value="1"/>
</dbReference>
<dbReference type="PANTHER" id="PTHR33121:SF70">
    <property type="entry name" value="SIGNALING PROTEIN YKOW"/>
    <property type="match status" value="1"/>
</dbReference>
<proteinExistence type="predicted"/>
<dbReference type="Gene3D" id="3.20.20.450">
    <property type="entry name" value="EAL domain"/>
    <property type="match status" value="1"/>
</dbReference>
<evidence type="ECO:0000259" key="2">
    <source>
        <dbReference type="PROSITE" id="PS50883"/>
    </source>
</evidence>
<keyword evidence="4" id="KW-1185">Reference proteome</keyword>
<dbReference type="InterPro" id="IPR035919">
    <property type="entry name" value="EAL_sf"/>
</dbReference>
<feature type="region of interest" description="Disordered" evidence="1">
    <location>
        <begin position="245"/>
        <end position="276"/>
    </location>
</feature>
<reference evidence="3 4" key="1">
    <citation type="submission" date="2024-10" db="EMBL/GenBank/DDBJ databases">
        <title>The Natural Products Discovery Center: Release of the First 8490 Sequenced Strains for Exploring Actinobacteria Biosynthetic Diversity.</title>
        <authorList>
            <person name="Kalkreuter E."/>
            <person name="Kautsar S.A."/>
            <person name="Yang D."/>
            <person name="Bader C.D."/>
            <person name="Teijaro C.N."/>
            <person name="Fluegel L."/>
            <person name="Davis C.M."/>
            <person name="Simpson J.R."/>
            <person name="Lauterbach L."/>
            <person name="Steele A.D."/>
            <person name="Gui C."/>
            <person name="Meng S."/>
            <person name="Li G."/>
            <person name="Viehrig K."/>
            <person name="Ye F."/>
            <person name="Su P."/>
            <person name="Kiefer A.F."/>
            <person name="Nichols A."/>
            <person name="Cepeda A.J."/>
            <person name="Yan W."/>
            <person name="Fan B."/>
            <person name="Jiang Y."/>
            <person name="Adhikari A."/>
            <person name="Zheng C.-J."/>
            <person name="Schuster L."/>
            <person name="Cowan T.M."/>
            <person name="Smanski M.J."/>
            <person name="Chevrette M.G."/>
            <person name="De Carvalho L.P.S."/>
            <person name="Shen B."/>
        </authorList>
    </citation>
    <scope>NUCLEOTIDE SEQUENCE [LARGE SCALE GENOMIC DNA]</scope>
    <source>
        <strain evidence="3 4">NPDC021253</strain>
    </source>
</reference>
<sequence length="729" mass="80392">MAPSRRRAVLIGVNQGGSDVRLPALRYAERDVQAVRGVLLDEEIGTFDDADIRMYVGAEATWREIKAGLREMALDSGPSDVLLVYFAGHALVPEWSTQLDAYLVTADLNPDALRREPDNGLRMEFLKRDVFETFAGTSFLVLDCCHAGIYLDADLRHAEAMQTYRTRVDRHSALLACRNGAAARENEEYGHGVLTYHLLSALRGGAADDRGRVSFGQMAAFVAEQGLEPPPVQLVHMWGPTTVLVQPPTSRHERRLQSSPANPSTTRPCKSPLEDQSSSIVQLLGRVFRSEAHPMRASQQRGHAERVEIVRHALDAASVAVVEFSGSAIRVADSTARFDKEELRPLLELSAADAIRYRTSMPGHIVSNDAGTRLLCVPLSYEDDRILTLTVVDPAVALLDMGEPLAVMLRALWDSNLLGDPLQAEMQVVTALRTAFGRLPLNLYEYAFSLYQKLVDSMIMVFQPVVELDLRPAGVSIHSFEALARRSDKELRAPLAALQMAYVWGDRFIIERDSLLLAKSIHSYATADADAPWHGTKPLSVNVAVRSLLSDSYLNQVSRALAEAAMHPRTLTLEISEQDAIQPGPGERWPQEPLLYFHRRLTELARELRISFAVDDFGVGYASLARMAELPLTQIKVDRAVLHHPMALEELALVARVSRHASDLGQAPTPRAVIVEGFDDAAPVTLKQIYDLGIHHVQGFFSGAVASTSLQPLDQAARERIAGLVRGEE</sequence>
<evidence type="ECO:0000256" key="1">
    <source>
        <dbReference type="SAM" id="MobiDB-lite"/>
    </source>
</evidence>
<dbReference type="PROSITE" id="PS50883">
    <property type="entry name" value="EAL"/>
    <property type="match status" value="1"/>
</dbReference>
<accession>A0ABW7SI94</accession>
<dbReference type="SMART" id="SM00052">
    <property type="entry name" value="EAL"/>
    <property type="match status" value="1"/>
</dbReference>
<evidence type="ECO:0000313" key="3">
    <source>
        <dbReference type="EMBL" id="MFI0793408.1"/>
    </source>
</evidence>
<evidence type="ECO:0000313" key="4">
    <source>
        <dbReference type="Proteomes" id="UP001611075"/>
    </source>
</evidence>
<protein>
    <submittedName>
        <fullName evidence="3">EAL domain-containing protein</fullName>
    </submittedName>
</protein>
<dbReference type="PANTHER" id="PTHR33121">
    <property type="entry name" value="CYCLIC DI-GMP PHOSPHODIESTERASE PDEF"/>
    <property type="match status" value="1"/>
</dbReference>
<dbReference type="InterPro" id="IPR001633">
    <property type="entry name" value="EAL_dom"/>
</dbReference>
<dbReference type="InterPro" id="IPR050706">
    <property type="entry name" value="Cyclic-di-GMP_PDE-like"/>
</dbReference>
<gene>
    <name evidence="3" type="ORF">ACH4OY_12015</name>
</gene>